<feature type="compositionally biased region" description="Basic residues" evidence="10">
    <location>
        <begin position="369"/>
        <end position="381"/>
    </location>
</feature>
<evidence type="ECO:0000259" key="12">
    <source>
        <dbReference type="PROSITE" id="PS50011"/>
    </source>
</evidence>
<dbReference type="Proteomes" id="UP000623681">
    <property type="component" value="Unassembled WGS sequence"/>
</dbReference>
<dbReference type="PROSITE" id="PS50011">
    <property type="entry name" value="PROTEIN_KINASE_DOM"/>
    <property type="match status" value="1"/>
</dbReference>
<dbReference type="InterPro" id="IPR008271">
    <property type="entry name" value="Ser/Thr_kinase_AS"/>
</dbReference>
<evidence type="ECO:0000256" key="5">
    <source>
        <dbReference type="ARBA" id="ARBA00022777"/>
    </source>
</evidence>
<dbReference type="PANTHER" id="PTHR24363:SF0">
    <property type="entry name" value="SERINE_THREONINE KINASE LIKE DOMAIN CONTAINING 1"/>
    <property type="match status" value="1"/>
</dbReference>
<feature type="domain" description="Protein kinase" evidence="12">
    <location>
        <begin position="12"/>
        <end position="256"/>
    </location>
</feature>
<dbReference type="PANTHER" id="PTHR24363">
    <property type="entry name" value="SERINE/THREONINE PROTEIN KINASE"/>
    <property type="match status" value="1"/>
</dbReference>
<dbReference type="GO" id="GO:0005524">
    <property type="term" value="F:ATP binding"/>
    <property type="evidence" value="ECO:0007669"/>
    <property type="project" value="UniProtKB-UniRule"/>
</dbReference>
<dbReference type="InterPro" id="IPR011009">
    <property type="entry name" value="Kinase-like_dom_sf"/>
</dbReference>
<dbReference type="SUPFAM" id="SSF56112">
    <property type="entry name" value="Protein kinase-like (PK-like)"/>
    <property type="match status" value="1"/>
</dbReference>
<dbReference type="InterPro" id="IPR000719">
    <property type="entry name" value="Prot_kinase_dom"/>
</dbReference>
<feature type="compositionally biased region" description="Basic and acidic residues" evidence="10">
    <location>
        <begin position="311"/>
        <end position="342"/>
    </location>
</feature>
<gene>
    <name evidence="13" type="ORF">JK634_06695</name>
</gene>
<dbReference type="EC" id="2.7.11.1" evidence="1"/>
<keyword evidence="2 13" id="KW-0723">Serine/threonine-protein kinase</keyword>
<evidence type="ECO:0000256" key="2">
    <source>
        <dbReference type="ARBA" id="ARBA00022527"/>
    </source>
</evidence>
<feature type="compositionally biased region" description="Basic and acidic residues" evidence="10">
    <location>
        <begin position="350"/>
        <end position="368"/>
    </location>
</feature>
<evidence type="ECO:0000256" key="11">
    <source>
        <dbReference type="SAM" id="Phobius"/>
    </source>
</evidence>
<reference evidence="13" key="1">
    <citation type="submission" date="2021-01" db="EMBL/GenBank/DDBJ databases">
        <title>Genome public.</title>
        <authorList>
            <person name="Liu C."/>
            <person name="Sun Q."/>
        </authorList>
    </citation>
    <scope>NUCLEOTIDE SEQUENCE</scope>
    <source>
        <strain evidence="13">YIM B02565</strain>
    </source>
</reference>
<evidence type="ECO:0000313" key="13">
    <source>
        <dbReference type="EMBL" id="MBL4931486.1"/>
    </source>
</evidence>
<evidence type="ECO:0000256" key="4">
    <source>
        <dbReference type="ARBA" id="ARBA00022741"/>
    </source>
</evidence>
<keyword evidence="4 9" id="KW-0547">Nucleotide-binding</keyword>
<dbReference type="EMBL" id="JAESWA010000020">
    <property type="protein sequence ID" value="MBL4931486.1"/>
    <property type="molecule type" value="Genomic_DNA"/>
</dbReference>
<keyword evidence="14" id="KW-1185">Reference proteome</keyword>
<dbReference type="PROSITE" id="PS00107">
    <property type="entry name" value="PROTEIN_KINASE_ATP"/>
    <property type="match status" value="1"/>
</dbReference>
<evidence type="ECO:0000256" key="8">
    <source>
        <dbReference type="ARBA" id="ARBA00048679"/>
    </source>
</evidence>
<accession>A0A937FH73</accession>
<evidence type="ECO:0000256" key="3">
    <source>
        <dbReference type="ARBA" id="ARBA00022679"/>
    </source>
</evidence>
<protein>
    <recommendedName>
        <fullName evidence="1">non-specific serine/threonine protein kinase</fullName>
        <ecNumber evidence="1">2.7.11.1</ecNumber>
    </recommendedName>
</protein>
<keyword evidence="5 13" id="KW-0418">Kinase</keyword>
<feature type="transmembrane region" description="Helical" evidence="11">
    <location>
        <begin position="287"/>
        <end position="305"/>
    </location>
</feature>
<dbReference type="Pfam" id="PF00069">
    <property type="entry name" value="Pkinase"/>
    <property type="match status" value="1"/>
</dbReference>
<dbReference type="InterPro" id="IPR017441">
    <property type="entry name" value="Protein_kinase_ATP_BS"/>
</dbReference>
<evidence type="ECO:0000256" key="6">
    <source>
        <dbReference type="ARBA" id="ARBA00022840"/>
    </source>
</evidence>
<evidence type="ECO:0000256" key="7">
    <source>
        <dbReference type="ARBA" id="ARBA00047899"/>
    </source>
</evidence>
<keyword evidence="3" id="KW-0808">Transferase</keyword>
<feature type="binding site" evidence="9">
    <location>
        <position position="41"/>
    </location>
    <ligand>
        <name>ATP</name>
        <dbReference type="ChEBI" id="CHEBI:30616"/>
    </ligand>
</feature>
<proteinExistence type="predicted"/>
<dbReference type="CDD" id="cd14014">
    <property type="entry name" value="STKc_PknB_like"/>
    <property type="match status" value="1"/>
</dbReference>
<dbReference type="GO" id="GO:0004674">
    <property type="term" value="F:protein serine/threonine kinase activity"/>
    <property type="evidence" value="ECO:0007669"/>
    <property type="project" value="UniProtKB-KW"/>
</dbReference>
<dbReference type="RefSeq" id="WP_202766871.1">
    <property type="nucleotide sequence ID" value="NZ_JAESWA010000020.1"/>
</dbReference>
<name>A0A937FH73_9CLOT</name>
<keyword evidence="6 9" id="KW-0067">ATP-binding</keyword>
<dbReference type="SMART" id="SM00220">
    <property type="entry name" value="S_TKc"/>
    <property type="match status" value="1"/>
</dbReference>
<evidence type="ECO:0000256" key="10">
    <source>
        <dbReference type="SAM" id="MobiDB-lite"/>
    </source>
</evidence>
<sequence length="381" mass="43706">MLNCGEVLNRKYEIVKHLGNGGMGTVYLCKDINSGEFYAIKEMKEDNEFEIDAVSEVNILNRLKHSGIPRVTDTFSTDGNLYMVEDYIDGWTLKEYLTDKGMVENEEACHIILELCDIIGYLHSFNPPIIYRDLKPTNIMITKDEKVLLIDFGTTKEYKYNKNSDTVVIGTTGYAAPEQYGFGQSCIQTDIYGMGAIMYFLFTTKEVSRTSELFKDDNYTRVNLELQRIIKKCLEFDIADRYKTVDELRKDINSYLRDSAFEKTSILFSSKDNYNKSTNKPRLSKNILGFLVLSIAALFVVYSLFTNNTKAEDKNNVSKPSKDSSIDTLPKPEDSQPIKEDNVINNSDQTKVDDSNFNKENNNKEIYKKQNKNKGKNKNKH</sequence>
<evidence type="ECO:0000313" key="14">
    <source>
        <dbReference type="Proteomes" id="UP000623681"/>
    </source>
</evidence>
<evidence type="ECO:0000256" key="9">
    <source>
        <dbReference type="PROSITE-ProRule" id="PRU10141"/>
    </source>
</evidence>
<keyword evidence="11" id="KW-0472">Membrane</keyword>
<comment type="catalytic activity">
    <reaction evidence="8">
        <text>L-seryl-[protein] + ATP = O-phospho-L-seryl-[protein] + ADP + H(+)</text>
        <dbReference type="Rhea" id="RHEA:17989"/>
        <dbReference type="Rhea" id="RHEA-COMP:9863"/>
        <dbReference type="Rhea" id="RHEA-COMP:11604"/>
        <dbReference type="ChEBI" id="CHEBI:15378"/>
        <dbReference type="ChEBI" id="CHEBI:29999"/>
        <dbReference type="ChEBI" id="CHEBI:30616"/>
        <dbReference type="ChEBI" id="CHEBI:83421"/>
        <dbReference type="ChEBI" id="CHEBI:456216"/>
        <dbReference type="EC" id="2.7.11.1"/>
    </reaction>
</comment>
<keyword evidence="11" id="KW-1133">Transmembrane helix</keyword>
<comment type="catalytic activity">
    <reaction evidence="7">
        <text>L-threonyl-[protein] + ATP = O-phospho-L-threonyl-[protein] + ADP + H(+)</text>
        <dbReference type="Rhea" id="RHEA:46608"/>
        <dbReference type="Rhea" id="RHEA-COMP:11060"/>
        <dbReference type="Rhea" id="RHEA-COMP:11605"/>
        <dbReference type="ChEBI" id="CHEBI:15378"/>
        <dbReference type="ChEBI" id="CHEBI:30013"/>
        <dbReference type="ChEBI" id="CHEBI:30616"/>
        <dbReference type="ChEBI" id="CHEBI:61977"/>
        <dbReference type="ChEBI" id="CHEBI:456216"/>
        <dbReference type="EC" id="2.7.11.1"/>
    </reaction>
</comment>
<dbReference type="AlphaFoldDB" id="A0A937FH73"/>
<organism evidence="13 14">
    <name type="scientific">Clostridium paridis</name>
    <dbReference type="NCBI Taxonomy" id="2803863"/>
    <lineage>
        <taxon>Bacteria</taxon>
        <taxon>Bacillati</taxon>
        <taxon>Bacillota</taxon>
        <taxon>Clostridia</taxon>
        <taxon>Eubacteriales</taxon>
        <taxon>Clostridiaceae</taxon>
        <taxon>Clostridium</taxon>
    </lineage>
</organism>
<feature type="region of interest" description="Disordered" evidence="10">
    <location>
        <begin position="311"/>
        <end position="381"/>
    </location>
</feature>
<keyword evidence="11" id="KW-0812">Transmembrane</keyword>
<dbReference type="PROSITE" id="PS00108">
    <property type="entry name" value="PROTEIN_KINASE_ST"/>
    <property type="match status" value="1"/>
</dbReference>
<evidence type="ECO:0000256" key="1">
    <source>
        <dbReference type="ARBA" id="ARBA00012513"/>
    </source>
</evidence>
<dbReference type="Gene3D" id="1.10.510.10">
    <property type="entry name" value="Transferase(Phosphotransferase) domain 1"/>
    <property type="match status" value="1"/>
</dbReference>
<comment type="caution">
    <text evidence="13">The sequence shown here is derived from an EMBL/GenBank/DDBJ whole genome shotgun (WGS) entry which is preliminary data.</text>
</comment>